<proteinExistence type="predicted"/>
<evidence type="ECO:0000313" key="1">
    <source>
        <dbReference type="EMBL" id="KAF2164462.1"/>
    </source>
</evidence>
<accession>A0A6A6CEV7</accession>
<protein>
    <submittedName>
        <fullName evidence="1">Uncharacterized protein</fullName>
    </submittedName>
</protein>
<dbReference type="AlphaFoldDB" id="A0A6A6CEV7"/>
<reference evidence="1" key="1">
    <citation type="journal article" date="2020" name="Stud. Mycol.">
        <title>101 Dothideomycetes genomes: a test case for predicting lifestyles and emergence of pathogens.</title>
        <authorList>
            <person name="Haridas S."/>
            <person name="Albert R."/>
            <person name="Binder M."/>
            <person name="Bloem J."/>
            <person name="Labutti K."/>
            <person name="Salamov A."/>
            <person name="Andreopoulos B."/>
            <person name="Baker S."/>
            <person name="Barry K."/>
            <person name="Bills G."/>
            <person name="Bluhm B."/>
            <person name="Cannon C."/>
            <person name="Castanera R."/>
            <person name="Culley D."/>
            <person name="Daum C."/>
            <person name="Ezra D."/>
            <person name="Gonzalez J."/>
            <person name="Henrissat B."/>
            <person name="Kuo A."/>
            <person name="Liang C."/>
            <person name="Lipzen A."/>
            <person name="Lutzoni F."/>
            <person name="Magnuson J."/>
            <person name="Mondo S."/>
            <person name="Nolan M."/>
            <person name="Ohm R."/>
            <person name="Pangilinan J."/>
            <person name="Park H.-J."/>
            <person name="Ramirez L."/>
            <person name="Alfaro M."/>
            <person name="Sun H."/>
            <person name="Tritt A."/>
            <person name="Yoshinaga Y."/>
            <person name="Zwiers L.-H."/>
            <person name="Turgeon B."/>
            <person name="Goodwin S."/>
            <person name="Spatafora J."/>
            <person name="Crous P."/>
            <person name="Grigoriev I."/>
        </authorList>
    </citation>
    <scope>NUCLEOTIDE SEQUENCE</scope>
    <source>
        <strain evidence="1">ATCC 36951</strain>
    </source>
</reference>
<keyword evidence="2" id="KW-1185">Reference proteome</keyword>
<gene>
    <name evidence="1" type="ORF">M409DRAFT_56722</name>
</gene>
<dbReference type="Proteomes" id="UP000799537">
    <property type="component" value="Unassembled WGS sequence"/>
</dbReference>
<organism evidence="1 2">
    <name type="scientific">Zasmidium cellare ATCC 36951</name>
    <dbReference type="NCBI Taxonomy" id="1080233"/>
    <lineage>
        <taxon>Eukaryota</taxon>
        <taxon>Fungi</taxon>
        <taxon>Dikarya</taxon>
        <taxon>Ascomycota</taxon>
        <taxon>Pezizomycotina</taxon>
        <taxon>Dothideomycetes</taxon>
        <taxon>Dothideomycetidae</taxon>
        <taxon>Mycosphaerellales</taxon>
        <taxon>Mycosphaerellaceae</taxon>
        <taxon>Zasmidium</taxon>
    </lineage>
</organism>
<sequence length="151" mass="17117">MCFAARVEVQGPGIAEHGKYRNAQQVQSSDVDERERRGSCWAQLKRDRRKLECWMMGIERAGVRQVEKEWHEWSLSMEPGTRPTRTIRPTMEEKWVRATRPRPRPCLAGRVCSSVRPVAASALAGLDMGGGRARWTWRKKCSPAGPQTAAV</sequence>
<dbReference type="EMBL" id="ML993604">
    <property type="protein sequence ID" value="KAF2164462.1"/>
    <property type="molecule type" value="Genomic_DNA"/>
</dbReference>
<dbReference type="GeneID" id="54566653"/>
<dbReference type="RefSeq" id="XP_033665351.1">
    <property type="nucleotide sequence ID" value="XM_033813381.1"/>
</dbReference>
<name>A0A6A6CEV7_ZASCE</name>
<evidence type="ECO:0000313" key="2">
    <source>
        <dbReference type="Proteomes" id="UP000799537"/>
    </source>
</evidence>